<dbReference type="PROSITE" id="PS50010">
    <property type="entry name" value="DH_2"/>
    <property type="match status" value="1"/>
</dbReference>
<dbReference type="PROSITE" id="PS50003">
    <property type="entry name" value="PH_DOMAIN"/>
    <property type="match status" value="1"/>
</dbReference>
<evidence type="ECO:0000256" key="1">
    <source>
        <dbReference type="ARBA" id="ARBA00022443"/>
    </source>
</evidence>
<dbReference type="CDD" id="cd20810">
    <property type="entry name" value="C1_VAV"/>
    <property type="match status" value="1"/>
</dbReference>
<sequence length="837" mass="97397">MALSDDLWRECAAWLTRCKIIPGDHKANWPSSEIKILALTLRDGVLLCNLIHYLDPTMESIEFNRRPRDAQFLCLQNIRIFLECCKNNFLLKENELFECSMLYDLTNFHRVLITLSKLSLCRKVQINHPNLPGFSVQSTVSTERSISEEDIYKELQTTATNNNGESPKSSTSDEEYSNENNAYNVDNSNNNQLIKWTVEDLVTIDDSEEKVYEDLCYVTISSSFPLESDNAAFDCNDEENTKEEEVYQDLCAIQSNIARNQRASATTSLGQRDYVIRELVETESNYFIVLNDLKYKFMQPMEKMLKDEIKVIFPRIKELVDIHKKFLDKLREATEQNPKCKLSSVFLDFREQFLIYGEYCANMTDATETLRDVCKRSSAIEQLVAQCQKDHSGGRVQLRDILSVPMQRILKYHLLLDKLVHDTSSSHDDYKGLQRAKEAMVDVAQYINEVKRDCEQINVIKKVRESIIDLNLPNGNDLSQYGRLLLDGDLNIKAHEDQKHKHRYAFIFEKIMILVKNSNTRIGDGQYTFREAYNLADYRIEMGHPRKTLGRDARFKYQLLLARKSNETAFTLYMKTEGEREKWVKALNEAMEMIEPFGCKNTDHKFHLTSFEKPTICRHCSRFLKGLIHQGYKCKICEICVHKGCISSSGRCKQPPLVCDRYLSEFNWFVGTMDRENATAKLENRRIGTYLLRCRPQGASNSTETLYALSLKTDNRVVKHMKIYQKIEDCQPHYFLSTRRYFRTIVELVSFYERNDLGENFAGLNQVLQWPFYERTATAIYDFTPKEPNQLPLKKGCQIYIISKEGDSRGWLKGRSMDRIGFFPKGYVQENCPNEDL</sequence>
<dbReference type="SUPFAM" id="SSF50044">
    <property type="entry name" value="SH3-domain"/>
    <property type="match status" value="1"/>
</dbReference>
<dbReference type="InterPro" id="IPR037832">
    <property type="entry name" value="PH_Vav"/>
</dbReference>
<dbReference type="Pfam" id="PF00307">
    <property type="entry name" value="CH"/>
    <property type="match status" value="1"/>
</dbReference>
<evidence type="ECO:0000259" key="15">
    <source>
        <dbReference type="PROSITE" id="PS50010"/>
    </source>
</evidence>
<dbReference type="GO" id="GO:0008270">
    <property type="term" value="F:zinc ion binding"/>
    <property type="evidence" value="ECO:0007669"/>
    <property type="project" value="UniProtKB-KW"/>
</dbReference>
<dbReference type="Gene3D" id="3.30.60.20">
    <property type="match status" value="1"/>
</dbReference>
<keyword evidence="1 10" id="KW-0728">SH3 domain</keyword>
<evidence type="ECO:0000259" key="17">
    <source>
        <dbReference type="PROSITE" id="PS50081"/>
    </source>
</evidence>
<dbReference type="Pfam" id="PF00017">
    <property type="entry name" value="SH2"/>
    <property type="match status" value="1"/>
</dbReference>
<dbReference type="Pfam" id="PF22697">
    <property type="entry name" value="SOS1_NGEF_PH"/>
    <property type="match status" value="1"/>
</dbReference>
<dbReference type="InterPro" id="IPR055251">
    <property type="entry name" value="SOS1_NGEF_PH"/>
</dbReference>
<dbReference type="InterPro" id="IPR002219">
    <property type="entry name" value="PKC_DAG/PE"/>
</dbReference>
<feature type="domain" description="Phorbol-ester/DAG-type" evidence="17">
    <location>
        <begin position="603"/>
        <end position="652"/>
    </location>
</feature>
<dbReference type="GO" id="GO:0005085">
    <property type="term" value="F:guanyl-nucleotide exchange factor activity"/>
    <property type="evidence" value="ECO:0007669"/>
    <property type="project" value="UniProtKB-KW"/>
</dbReference>
<evidence type="ECO:0000256" key="10">
    <source>
        <dbReference type="PROSITE-ProRule" id="PRU00192"/>
    </source>
</evidence>
<evidence type="ECO:0000256" key="2">
    <source>
        <dbReference type="ARBA" id="ARBA00022553"/>
    </source>
</evidence>
<evidence type="ECO:0000259" key="13">
    <source>
        <dbReference type="PROSITE" id="PS50002"/>
    </source>
</evidence>
<dbReference type="CDD" id="cd00160">
    <property type="entry name" value="RhoGEF"/>
    <property type="match status" value="1"/>
</dbReference>
<dbReference type="GO" id="GO:0048468">
    <property type="term" value="P:cell development"/>
    <property type="evidence" value="ECO:0007669"/>
    <property type="project" value="UniProtKB-ARBA"/>
</dbReference>
<dbReference type="Gene3D" id="1.20.900.10">
    <property type="entry name" value="Dbl homology (DH) domain"/>
    <property type="match status" value="1"/>
</dbReference>
<evidence type="ECO:0000256" key="9">
    <source>
        <dbReference type="PROSITE-ProRule" id="PRU00191"/>
    </source>
</evidence>
<evidence type="ECO:0000256" key="11">
    <source>
        <dbReference type="SAM" id="MobiDB-lite"/>
    </source>
</evidence>
<feature type="domain" description="SH3" evidence="13">
    <location>
        <begin position="772"/>
        <end position="833"/>
    </location>
</feature>
<feature type="domain" description="DH" evidence="15">
    <location>
        <begin position="271"/>
        <end position="450"/>
    </location>
</feature>
<dbReference type="Proteomes" id="UP001153620">
    <property type="component" value="Chromosome 2"/>
</dbReference>
<keyword evidence="8 9" id="KW-0727">SH2 domain</keyword>
<reference evidence="18" key="1">
    <citation type="submission" date="2022-01" db="EMBL/GenBank/DDBJ databases">
        <authorList>
            <person name="King R."/>
        </authorList>
    </citation>
    <scope>NUCLEOTIDE SEQUENCE</scope>
</reference>
<dbReference type="CDD" id="cd21201">
    <property type="entry name" value="CH_VAV"/>
    <property type="match status" value="1"/>
</dbReference>
<keyword evidence="6" id="KW-0863">Zinc-finger</keyword>
<evidence type="ECO:0000256" key="7">
    <source>
        <dbReference type="ARBA" id="ARBA00022833"/>
    </source>
</evidence>
<dbReference type="Gene3D" id="1.10.418.10">
    <property type="entry name" value="Calponin-like domain"/>
    <property type="match status" value="1"/>
</dbReference>
<dbReference type="PROSITE" id="PS50081">
    <property type="entry name" value="ZF_DAG_PE_2"/>
    <property type="match status" value="1"/>
</dbReference>
<dbReference type="CDD" id="cd00174">
    <property type="entry name" value="SH3"/>
    <property type="match status" value="1"/>
</dbReference>
<dbReference type="InterPro" id="IPR036860">
    <property type="entry name" value="SH2_dom_sf"/>
</dbReference>
<dbReference type="GO" id="GO:0016477">
    <property type="term" value="P:cell migration"/>
    <property type="evidence" value="ECO:0007669"/>
    <property type="project" value="TreeGrafter"/>
</dbReference>
<dbReference type="SMART" id="SM00325">
    <property type="entry name" value="RhoGEF"/>
    <property type="match status" value="1"/>
</dbReference>
<dbReference type="PROSITE" id="PS00479">
    <property type="entry name" value="ZF_DAG_PE_1"/>
    <property type="match status" value="1"/>
</dbReference>
<dbReference type="Gene3D" id="2.30.30.40">
    <property type="entry name" value="SH3 Domains"/>
    <property type="match status" value="1"/>
</dbReference>
<dbReference type="InterPro" id="IPR035899">
    <property type="entry name" value="DBL_dom_sf"/>
</dbReference>
<organism evidence="18 19">
    <name type="scientific">Chironomus riparius</name>
    <dbReference type="NCBI Taxonomy" id="315576"/>
    <lineage>
        <taxon>Eukaryota</taxon>
        <taxon>Metazoa</taxon>
        <taxon>Ecdysozoa</taxon>
        <taxon>Arthropoda</taxon>
        <taxon>Hexapoda</taxon>
        <taxon>Insecta</taxon>
        <taxon>Pterygota</taxon>
        <taxon>Neoptera</taxon>
        <taxon>Endopterygota</taxon>
        <taxon>Diptera</taxon>
        <taxon>Nematocera</taxon>
        <taxon>Chironomoidea</taxon>
        <taxon>Chironomidae</taxon>
        <taxon>Chironominae</taxon>
        <taxon>Chironomus</taxon>
    </lineage>
</organism>
<evidence type="ECO:0000256" key="5">
    <source>
        <dbReference type="ARBA" id="ARBA00022737"/>
    </source>
</evidence>
<feature type="domain" description="Calponin-homology (CH)" evidence="16">
    <location>
        <begin position="5"/>
        <end position="123"/>
    </location>
</feature>
<keyword evidence="5" id="KW-0677">Repeat</keyword>
<dbReference type="InterPro" id="IPR011993">
    <property type="entry name" value="PH-like_dom_sf"/>
</dbReference>
<dbReference type="SMART" id="SM00109">
    <property type="entry name" value="C1"/>
    <property type="match status" value="1"/>
</dbReference>
<keyword evidence="4" id="KW-0479">Metal-binding</keyword>
<gene>
    <name evidence="18" type="ORF">CHIRRI_LOCUS6854</name>
</gene>
<dbReference type="Gene3D" id="3.30.505.10">
    <property type="entry name" value="SH2 domain"/>
    <property type="match status" value="1"/>
</dbReference>
<reference evidence="18" key="2">
    <citation type="submission" date="2022-10" db="EMBL/GenBank/DDBJ databases">
        <authorList>
            <consortium name="ENA_rothamsted_submissions"/>
            <consortium name="culmorum"/>
            <person name="King R."/>
        </authorList>
    </citation>
    <scope>NUCLEOTIDE SEQUENCE</scope>
</reference>
<evidence type="ECO:0000259" key="16">
    <source>
        <dbReference type="PROSITE" id="PS50021"/>
    </source>
</evidence>
<dbReference type="SMART" id="SM00252">
    <property type="entry name" value="SH2"/>
    <property type="match status" value="1"/>
</dbReference>
<feature type="region of interest" description="Disordered" evidence="11">
    <location>
        <begin position="158"/>
        <end position="184"/>
    </location>
</feature>
<keyword evidence="7" id="KW-0862">Zinc</keyword>
<dbReference type="Pfam" id="PF00018">
    <property type="entry name" value="SH3_1"/>
    <property type="match status" value="1"/>
</dbReference>
<keyword evidence="3" id="KW-0344">Guanine-nucleotide releasing factor</keyword>
<protein>
    <recommendedName>
        <fullName evidence="20">Protein vav</fullName>
    </recommendedName>
</protein>
<accession>A0A9N9RV60</accession>
<evidence type="ECO:0000256" key="6">
    <source>
        <dbReference type="ARBA" id="ARBA00022771"/>
    </source>
</evidence>
<dbReference type="CDD" id="cd01223">
    <property type="entry name" value="PH_Vav"/>
    <property type="match status" value="1"/>
</dbReference>
<dbReference type="SMART" id="SM00233">
    <property type="entry name" value="PH"/>
    <property type="match status" value="1"/>
</dbReference>
<dbReference type="GO" id="GO:0009653">
    <property type="term" value="P:anatomical structure morphogenesis"/>
    <property type="evidence" value="ECO:0007669"/>
    <property type="project" value="UniProtKB-ARBA"/>
</dbReference>
<dbReference type="Pfam" id="PF00621">
    <property type="entry name" value="RhoGEF"/>
    <property type="match status" value="1"/>
</dbReference>
<evidence type="ECO:0008006" key="20">
    <source>
        <dbReference type="Google" id="ProtNLM"/>
    </source>
</evidence>
<dbReference type="SUPFAM" id="SSF47576">
    <property type="entry name" value="Calponin-homology domain, CH-domain"/>
    <property type="match status" value="1"/>
</dbReference>
<dbReference type="SUPFAM" id="SSF48065">
    <property type="entry name" value="DBL homology domain (DH-domain)"/>
    <property type="match status" value="1"/>
</dbReference>
<evidence type="ECO:0000256" key="3">
    <source>
        <dbReference type="ARBA" id="ARBA00022658"/>
    </source>
</evidence>
<feature type="compositionally biased region" description="Polar residues" evidence="11">
    <location>
        <begin position="158"/>
        <end position="170"/>
    </location>
</feature>
<dbReference type="InterPro" id="IPR036028">
    <property type="entry name" value="SH3-like_dom_sf"/>
</dbReference>
<dbReference type="PROSITE" id="PS50001">
    <property type="entry name" value="SH2"/>
    <property type="match status" value="1"/>
</dbReference>
<evidence type="ECO:0000259" key="12">
    <source>
        <dbReference type="PROSITE" id="PS50001"/>
    </source>
</evidence>
<dbReference type="Gene3D" id="2.30.29.30">
    <property type="entry name" value="Pleckstrin-homology domain (PH domain)/Phosphotyrosine-binding domain (PTB)"/>
    <property type="match status" value="1"/>
</dbReference>
<dbReference type="InterPro" id="IPR001452">
    <property type="entry name" value="SH3_domain"/>
</dbReference>
<dbReference type="PANTHER" id="PTHR45818">
    <property type="entry name" value="PROTEIN VAV"/>
    <property type="match status" value="1"/>
</dbReference>
<dbReference type="InterPro" id="IPR001849">
    <property type="entry name" value="PH_domain"/>
</dbReference>
<dbReference type="InterPro" id="IPR036872">
    <property type="entry name" value="CH_dom_sf"/>
</dbReference>
<keyword evidence="19" id="KW-1185">Reference proteome</keyword>
<dbReference type="InterPro" id="IPR001715">
    <property type="entry name" value="CH_dom"/>
</dbReference>
<evidence type="ECO:0000256" key="8">
    <source>
        <dbReference type="ARBA" id="ARBA00022999"/>
    </source>
</evidence>
<dbReference type="SMART" id="SM00326">
    <property type="entry name" value="SH3"/>
    <property type="match status" value="1"/>
</dbReference>
<dbReference type="SUPFAM" id="SSF55550">
    <property type="entry name" value="SH2 domain"/>
    <property type="match status" value="1"/>
</dbReference>
<dbReference type="PROSITE" id="PS50021">
    <property type="entry name" value="CH"/>
    <property type="match status" value="1"/>
</dbReference>
<keyword evidence="2" id="KW-0597">Phosphoprotein</keyword>
<dbReference type="SMART" id="SM00033">
    <property type="entry name" value="CH"/>
    <property type="match status" value="1"/>
</dbReference>
<dbReference type="PROSITE" id="PS50002">
    <property type="entry name" value="SH3"/>
    <property type="match status" value="1"/>
</dbReference>
<evidence type="ECO:0000313" key="19">
    <source>
        <dbReference type="Proteomes" id="UP001153620"/>
    </source>
</evidence>
<name>A0A9N9RV60_9DIPT</name>
<dbReference type="SUPFAM" id="SSF50729">
    <property type="entry name" value="PH domain-like"/>
    <property type="match status" value="1"/>
</dbReference>
<dbReference type="GO" id="GO:0005737">
    <property type="term" value="C:cytoplasm"/>
    <property type="evidence" value="ECO:0007669"/>
    <property type="project" value="TreeGrafter"/>
</dbReference>
<dbReference type="InterPro" id="IPR000980">
    <property type="entry name" value="SH2"/>
</dbReference>
<feature type="domain" description="SH2" evidence="12">
    <location>
        <begin position="668"/>
        <end position="772"/>
    </location>
</feature>
<evidence type="ECO:0000313" key="18">
    <source>
        <dbReference type="EMBL" id="CAG9803960.1"/>
    </source>
</evidence>
<evidence type="ECO:0000256" key="4">
    <source>
        <dbReference type="ARBA" id="ARBA00022723"/>
    </source>
</evidence>
<dbReference type="PANTHER" id="PTHR45818:SF3">
    <property type="entry name" value="PROTEIN VAV"/>
    <property type="match status" value="1"/>
</dbReference>
<evidence type="ECO:0000259" key="14">
    <source>
        <dbReference type="PROSITE" id="PS50003"/>
    </source>
</evidence>
<feature type="domain" description="PH" evidence="14">
    <location>
        <begin position="483"/>
        <end position="592"/>
    </location>
</feature>
<proteinExistence type="predicted"/>
<dbReference type="EMBL" id="OU895878">
    <property type="protein sequence ID" value="CAG9803960.1"/>
    <property type="molecule type" value="Genomic_DNA"/>
</dbReference>
<dbReference type="OrthoDB" id="5340910at2759"/>
<dbReference type="AlphaFoldDB" id="A0A9N9RV60"/>
<dbReference type="Pfam" id="PF00130">
    <property type="entry name" value="C1_1"/>
    <property type="match status" value="1"/>
</dbReference>
<dbReference type="InterPro" id="IPR000219">
    <property type="entry name" value="DH_dom"/>
</dbReference>